<organism evidence="1 2">
    <name type="scientific">Rubrobacter tropicus</name>
    <dbReference type="NCBI Taxonomy" id="2653851"/>
    <lineage>
        <taxon>Bacteria</taxon>
        <taxon>Bacillati</taxon>
        <taxon>Actinomycetota</taxon>
        <taxon>Rubrobacteria</taxon>
        <taxon>Rubrobacterales</taxon>
        <taxon>Rubrobacteraceae</taxon>
        <taxon>Rubrobacter</taxon>
    </lineage>
</organism>
<accession>A0A6G8Q9J0</accession>
<evidence type="ECO:0008006" key="3">
    <source>
        <dbReference type="Google" id="ProtNLM"/>
    </source>
</evidence>
<name>A0A6G8Q9J0_9ACTN</name>
<dbReference type="AlphaFoldDB" id="A0A6G8Q9J0"/>
<keyword evidence="2" id="KW-1185">Reference proteome</keyword>
<evidence type="ECO:0000313" key="2">
    <source>
        <dbReference type="Proteomes" id="UP000501452"/>
    </source>
</evidence>
<sequence length="420" mass="49198">MCAKWAGEYDVKLLLQELEVSRKRNEDTGEFEGFEGWNPFEDVTAVLHSCVKFAHDMTETDRSRIIYRSVLALGRVDDMTSDALIAEINRREGAFQELDERRFVLATSISIRPPNPLRNTSVSGHRITFGRYLPKRFATEHEKARELGRRDIFGEPPKWWSMFNGYSPVRVSVRARSISAAYEQSIGALDLLRGIWNLRLNKAARTSMGKRKPVNVLHLGPIHSLHEPDGRLATESYWYDPGYVEPLKNLNLHNAQDELRDFEKLVRKYLSKSQYRQDIEGAITRYTRILDSREWNSAFVQLWSLLEYLTDTTNAPNDTTVKRALFFWHRDERDFHRQVLKHLMKYRNRTVHAGFAPEDIETSLYQLKRYVERVLLFHVFSAPDFASIGEVAEMMQLPLADMSILRRRRWLMDRALKYHS</sequence>
<dbReference type="EMBL" id="CP045119">
    <property type="protein sequence ID" value="QIN83136.1"/>
    <property type="molecule type" value="Genomic_DNA"/>
</dbReference>
<dbReference type="Proteomes" id="UP000501452">
    <property type="component" value="Chromosome"/>
</dbReference>
<dbReference type="KEGG" id="rub:GBA63_11135"/>
<proteinExistence type="predicted"/>
<evidence type="ECO:0000313" key="1">
    <source>
        <dbReference type="EMBL" id="QIN83136.1"/>
    </source>
</evidence>
<reference evidence="1 2" key="1">
    <citation type="submission" date="2019-10" db="EMBL/GenBank/DDBJ databases">
        <title>Rubrobacter sp nov SCSIO 52090 isolated from a deep-sea sediment in the South China Sea.</title>
        <authorList>
            <person name="Chen R.W."/>
        </authorList>
    </citation>
    <scope>NUCLEOTIDE SEQUENCE [LARGE SCALE GENOMIC DNA]</scope>
    <source>
        <strain evidence="1 2">SCSIO 52909</strain>
    </source>
</reference>
<dbReference type="RefSeq" id="WP_166176133.1">
    <property type="nucleotide sequence ID" value="NZ_CP045119.1"/>
</dbReference>
<protein>
    <recommendedName>
        <fullName evidence="3">Apea-like HEPN domain-containing protein</fullName>
    </recommendedName>
</protein>
<gene>
    <name evidence="1" type="ORF">GBA63_11135</name>
</gene>